<feature type="region of interest" description="Disordered" evidence="1">
    <location>
        <begin position="1"/>
        <end position="24"/>
    </location>
</feature>
<evidence type="ECO:0000256" key="1">
    <source>
        <dbReference type="SAM" id="MobiDB-lite"/>
    </source>
</evidence>
<feature type="compositionally biased region" description="Polar residues" evidence="1">
    <location>
        <begin position="1"/>
        <end position="12"/>
    </location>
</feature>
<organism evidence="2 3">
    <name type="scientific">Neolamprologus brichardi</name>
    <name type="common">Fairy cichlid</name>
    <name type="synonym">Lamprologus brichardi</name>
    <dbReference type="NCBI Taxonomy" id="32507"/>
    <lineage>
        <taxon>Eukaryota</taxon>
        <taxon>Metazoa</taxon>
        <taxon>Chordata</taxon>
        <taxon>Craniata</taxon>
        <taxon>Vertebrata</taxon>
        <taxon>Euteleostomi</taxon>
        <taxon>Actinopterygii</taxon>
        <taxon>Neopterygii</taxon>
        <taxon>Teleostei</taxon>
        <taxon>Neoteleostei</taxon>
        <taxon>Acanthomorphata</taxon>
        <taxon>Ovalentaria</taxon>
        <taxon>Cichlomorphae</taxon>
        <taxon>Cichliformes</taxon>
        <taxon>Cichlidae</taxon>
        <taxon>African cichlids</taxon>
        <taxon>Pseudocrenilabrinae</taxon>
        <taxon>Lamprologini</taxon>
        <taxon>Neolamprologus</taxon>
    </lineage>
</organism>
<sequence length="85" mass="9553">MSHNVNLHTGGQATARGSRGQPLSLCPLTRRTLKNNEHVHGMAAGRKQTLSKNNKAAHLQFTKDHNDKPEARICQNVNFNDNYKY</sequence>
<evidence type="ECO:0000313" key="2">
    <source>
        <dbReference type="Ensembl" id="ENSNBRP00000011566.1"/>
    </source>
</evidence>
<reference evidence="2" key="2">
    <citation type="submission" date="2025-09" db="UniProtKB">
        <authorList>
            <consortium name="Ensembl"/>
        </authorList>
    </citation>
    <scope>IDENTIFICATION</scope>
</reference>
<name>A0A3Q4GR74_NEOBR</name>
<reference evidence="2" key="1">
    <citation type="submission" date="2025-08" db="UniProtKB">
        <authorList>
            <consortium name="Ensembl"/>
        </authorList>
    </citation>
    <scope>IDENTIFICATION</scope>
</reference>
<accession>A0A3Q4GR74</accession>
<dbReference type="AlphaFoldDB" id="A0A3Q4GR74"/>
<protein>
    <submittedName>
        <fullName evidence="2">Uncharacterized protein</fullName>
    </submittedName>
</protein>
<keyword evidence="3" id="KW-1185">Reference proteome</keyword>
<dbReference type="Ensembl" id="ENSNBRT00000011893.1">
    <property type="protein sequence ID" value="ENSNBRP00000011566.1"/>
    <property type="gene ID" value="ENSNBRG00000009019.1"/>
</dbReference>
<evidence type="ECO:0000313" key="3">
    <source>
        <dbReference type="Proteomes" id="UP000261580"/>
    </source>
</evidence>
<dbReference type="Proteomes" id="UP000261580">
    <property type="component" value="Unassembled WGS sequence"/>
</dbReference>
<proteinExistence type="predicted"/>